<dbReference type="STRING" id="89065.SAMN05216605_119108"/>
<evidence type="ECO:0000313" key="1">
    <source>
        <dbReference type="EMBL" id="SDI95860.1"/>
    </source>
</evidence>
<proteinExistence type="predicted"/>
<name>A0A1G8PVJ6_9PSED</name>
<sequence>MPNRISMAEKYKLRSIHNATSYRSAVEVKCAEFLQETGKPK</sequence>
<keyword evidence="2" id="KW-1185">Reference proteome</keyword>
<organism evidence="1 2">
    <name type="scientific">Pseudomonas abietaniphila</name>
    <dbReference type="NCBI Taxonomy" id="89065"/>
    <lineage>
        <taxon>Bacteria</taxon>
        <taxon>Pseudomonadati</taxon>
        <taxon>Pseudomonadota</taxon>
        <taxon>Gammaproteobacteria</taxon>
        <taxon>Pseudomonadales</taxon>
        <taxon>Pseudomonadaceae</taxon>
        <taxon>Pseudomonas</taxon>
    </lineage>
</organism>
<gene>
    <name evidence="1" type="ORF">SAMN05216605_119108</name>
</gene>
<dbReference type="Proteomes" id="UP000182894">
    <property type="component" value="Unassembled WGS sequence"/>
</dbReference>
<dbReference type="EMBL" id="FNCO01000019">
    <property type="protein sequence ID" value="SDI95860.1"/>
    <property type="molecule type" value="Genomic_DNA"/>
</dbReference>
<reference evidence="2" key="1">
    <citation type="submission" date="2016-10" db="EMBL/GenBank/DDBJ databases">
        <authorList>
            <person name="Varghese N."/>
            <person name="Submissions S."/>
        </authorList>
    </citation>
    <scope>NUCLEOTIDE SEQUENCE [LARGE SCALE GENOMIC DNA]</scope>
    <source>
        <strain evidence="2">ATCC 700689</strain>
    </source>
</reference>
<dbReference type="AlphaFoldDB" id="A0A1G8PVJ6"/>
<protein>
    <submittedName>
        <fullName evidence="1">Uncharacterized protein</fullName>
    </submittedName>
</protein>
<evidence type="ECO:0000313" key="2">
    <source>
        <dbReference type="Proteomes" id="UP000182894"/>
    </source>
</evidence>
<accession>A0A1G8PVJ6</accession>